<evidence type="ECO:0000256" key="3">
    <source>
        <dbReference type="ARBA" id="ARBA00022679"/>
    </source>
</evidence>
<dbReference type="CDD" id="cd04301">
    <property type="entry name" value="NAT_SF"/>
    <property type="match status" value="1"/>
</dbReference>
<dbReference type="Proteomes" id="UP001571581">
    <property type="component" value="Unassembled WGS sequence"/>
</dbReference>
<comment type="catalytic activity">
    <reaction evidence="5">
        <text>glycyl-tRNA(Gly) + acetyl-CoA = N-acetylglycyl-tRNA(Gly) + CoA + H(+)</text>
        <dbReference type="Rhea" id="RHEA:81867"/>
        <dbReference type="Rhea" id="RHEA-COMP:9683"/>
        <dbReference type="Rhea" id="RHEA-COMP:19766"/>
        <dbReference type="ChEBI" id="CHEBI:15378"/>
        <dbReference type="ChEBI" id="CHEBI:57287"/>
        <dbReference type="ChEBI" id="CHEBI:57288"/>
        <dbReference type="ChEBI" id="CHEBI:78522"/>
        <dbReference type="ChEBI" id="CHEBI:232036"/>
    </reaction>
</comment>
<keyword evidence="1" id="KW-0678">Repressor</keyword>
<dbReference type="InterPro" id="IPR000182">
    <property type="entry name" value="GNAT_dom"/>
</dbReference>
<dbReference type="Pfam" id="PF00583">
    <property type="entry name" value="Acetyltransf_1"/>
    <property type="match status" value="1"/>
</dbReference>
<evidence type="ECO:0000256" key="1">
    <source>
        <dbReference type="ARBA" id="ARBA00022491"/>
    </source>
</evidence>
<name>A0ABV4S3A2_9FUSO</name>
<dbReference type="RefSeq" id="WP_372582262.1">
    <property type="nucleotide sequence ID" value="NZ_JBGORW010000001.1"/>
</dbReference>
<dbReference type="EMBL" id="JBGORW010000001">
    <property type="protein sequence ID" value="MFA3798840.1"/>
    <property type="molecule type" value="Genomic_DNA"/>
</dbReference>
<evidence type="ECO:0000256" key="2">
    <source>
        <dbReference type="ARBA" id="ARBA00022649"/>
    </source>
</evidence>
<sequence>MDELKKIKIIDLKNHKEIVEKFSCKVKEIDDYLKKKAYIDMSKIKSATYLLFKNNELFGFYTLNIYQIEDNEPNDDGDIESFNYLELKYLGVDVKYQNKGIGSEIMKKIIIPEAREYFNFLNLVKGLFIIPLNDKVRNFYFKFGFQTLKFDIYNGEEIEYLWIDFLSKN</sequence>
<dbReference type="SUPFAM" id="SSF55729">
    <property type="entry name" value="Acyl-CoA N-acyltransferases (Nat)"/>
    <property type="match status" value="1"/>
</dbReference>
<dbReference type="EC" id="2.3.-.-" evidence="7"/>
<dbReference type="PANTHER" id="PTHR36449">
    <property type="entry name" value="ACETYLTRANSFERASE-RELATED"/>
    <property type="match status" value="1"/>
</dbReference>
<accession>A0ABV4S3A2</accession>
<dbReference type="Gene3D" id="3.40.630.30">
    <property type="match status" value="1"/>
</dbReference>
<feature type="domain" description="N-acetyltransferase" evidence="6">
    <location>
        <begin position="2"/>
        <end position="167"/>
    </location>
</feature>
<evidence type="ECO:0000256" key="4">
    <source>
        <dbReference type="ARBA" id="ARBA00023315"/>
    </source>
</evidence>
<proteinExistence type="predicted"/>
<comment type="caution">
    <text evidence="7">The sequence shown here is derived from an EMBL/GenBank/DDBJ whole genome shotgun (WGS) entry which is preliminary data.</text>
</comment>
<organism evidence="7 8">
    <name type="scientific">Leptotrichia hongkongensis</name>
    <dbReference type="NCBI Taxonomy" id="554406"/>
    <lineage>
        <taxon>Bacteria</taxon>
        <taxon>Fusobacteriati</taxon>
        <taxon>Fusobacteriota</taxon>
        <taxon>Fusobacteriia</taxon>
        <taxon>Fusobacteriales</taxon>
        <taxon>Leptotrichiaceae</taxon>
        <taxon>Leptotrichia</taxon>
    </lineage>
</organism>
<keyword evidence="2" id="KW-1277">Toxin-antitoxin system</keyword>
<evidence type="ECO:0000259" key="6">
    <source>
        <dbReference type="PROSITE" id="PS51186"/>
    </source>
</evidence>
<keyword evidence="3 7" id="KW-0808">Transferase</keyword>
<evidence type="ECO:0000313" key="8">
    <source>
        <dbReference type="Proteomes" id="UP001571581"/>
    </source>
</evidence>
<dbReference type="InterPro" id="IPR016181">
    <property type="entry name" value="Acyl_CoA_acyltransferase"/>
</dbReference>
<reference evidence="7 8" key="1">
    <citation type="submission" date="2024-07" db="EMBL/GenBank/DDBJ databases">
        <authorList>
            <person name="Li X.-J."/>
            <person name="Wang X."/>
        </authorList>
    </citation>
    <scope>NUCLEOTIDE SEQUENCE [LARGE SCALE GENOMIC DNA]</scope>
    <source>
        <strain evidence="7 8">DSM 23441</strain>
    </source>
</reference>
<protein>
    <submittedName>
        <fullName evidence="7">GNAT family N-acetyltransferase</fullName>
        <ecNumber evidence="7">2.3.-.-</ecNumber>
    </submittedName>
</protein>
<dbReference type="PROSITE" id="PS51186">
    <property type="entry name" value="GNAT"/>
    <property type="match status" value="1"/>
</dbReference>
<keyword evidence="8" id="KW-1185">Reference proteome</keyword>
<dbReference type="PANTHER" id="PTHR36449:SF1">
    <property type="entry name" value="ACETYLTRANSFERASE"/>
    <property type="match status" value="1"/>
</dbReference>
<keyword evidence="4 7" id="KW-0012">Acyltransferase</keyword>
<evidence type="ECO:0000256" key="5">
    <source>
        <dbReference type="ARBA" id="ARBA00049880"/>
    </source>
</evidence>
<dbReference type="GO" id="GO:0016746">
    <property type="term" value="F:acyltransferase activity"/>
    <property type="evidence" value="ECO:0007669"/>
    <property type="project" value="UniProtKB-KW"/>
</dbReference>
<gene>
    <name evidence="7" type="ORF">ACEG17_01355</name>
</gene>
<evidence type="ECO:0000313" key="7">
    <source>
        <dbReference type="EMBL" id="MFA3798840.1"/>
    </source>
</evidence>